<evidence type="ECO:0000313" key="2">
    <source>
        <dbReference type="EMBL" id="KAI6659211.1"/>
    </source>
</evidence>
<feature type="signal peptide" evidence="1">
    <location>
        <begin position="1"/>
        <end position="16"/>
    </location>
</feature>
<comment type="caution">
    <text evidence="2">The sequence shown here is derived from an EMBL/GenBank/DDBJ whole genome shotgun (WGS) entry which is preliminary data.</text>
</comment>
<proteinExistence type="predicted"/>
<name>A0AAV7KCN7_9METZ</name>
<accession>A0AAV7KCN7</accession>
<gene>
    <name evidence="2" type="ORF">LOD99_14884</name>
</gene>
<protein>
    <submittedName>
        <fullName evidence="2">Uncharacterized protein</fullName>
    </submittedName>
</protein>
<keyword evidence="1" id="KW-0732">Signal</keyword>
<keyword evidence="3" id="KW-1185">Reference proteome</keyword>
<evidence type="ECO:0000313" key="3">
    <source>
        <dbReference type="Proteomes" id="UP001165289"/>
    </source>
</evidence>
<dbReference type="Proteomes" id="UP001165289">
    <property type="component" value="Unassembled WGS sequence"/>
</dbReference>
<reference evidence="2 3" key="1">
    <citation type="journal article" date="2023" name="BMC Biol.">
        <title>The compact genome of the sponge Oopsacas minuta (Hexactinellida) is lacking key metazoan core genes.</title>
        <authorList>
            <person name="Santini S."/>
            <person name="Schenkelaars Q."/>
            <person name="Jourda C."/>
            <person name="Duchesne M."/>
            <person name="Belahbib H."/>
            <person name="Rocher C."/>
            <person name="Selva M."/>
            <person name="Riesgo A."/>
            <person name="Vervoort M."/>
            <person name="Leys S.P."/>
            <person name="Kodjabachian L."/>
            <person name="Le Bivic A."/>
            <person name="Borchiellini C."/>
            <person name="Claverie J.M."/>
            <person name="Renard E."/>
        </authorList>
    </citation>
    <scope>NUCLEOTIDE SEQUENCE [LARGE SCALE GENOMIC DNA]</scope>
    <source>
        <strain evidence="2">SPO-2</strain>
    </source>
</reference>
<sequence>MRSLLVVLFCLSIVLAEIGLGNAASCTECLKNGGKVAEEILKAALDITPVGTCAGMCELIHKAVNSTLAGDICMVACTAVGIDELKKHLNNTQLNYAFFCEEINDCPKEKGKASLVSATVSTPIILGKDIKIKAVVVDSSEVGVVQFKFDCPQNKTNSTVELQLWTPLKLGSWEVDWEIGTGKPWIVGKYFCKIRVCNTICDAFPKGEELGKKELDFVIKKPNK</sequence>
<dbReference type="EMBL" id="JAKMXF010000066">
    <property type="protein sequence ID" value="KAI6659211.1"/>
    <property type="molecule type" value="Genomic_DNA"/>
</dbReference>
<evidence type="ECO:0000256" key="1">
    <source>
        <dbReference type="SAM" id="SignalP"/>
    </source>
</evidence>
<feature type="chain" id="PRO_5043955938" evidence="1">
    <location>
        <begin position="17"/>
        <end position="224"/>
    </location>
</feature>
<dbReference type="AlphaFoldDB" id="A0AAV7KCN7"/>
<organism evidence="2 3">
    <name type="scientific">Oopsacas minuta</name>
    <dbReference type="NCBI Taxonomy" id="111878"/>
    <lineage>
        <taxon>Eukaryota</taxon>
        <taxon>Metazoa</taxon>
        <taxon>Porifera</taxon>
        <taxon>Hexactinellida</taxon>
        <taxon>Hexasterophora</taxon>
        <taxon>Lyssacinosida</taxon>
        <taxon>Leucopsacidae</taxon>
        <taxon>Oopsacas</taxon>
    </lineage>
</organism>